<evidence type="ECO:0000256" key="1">
    <source>
        <dbReference type="SAM" id="MobiDB-lite"/>
    </source>
</evidence>
<dbReference type="Proteomes" id="UP000567067">
    <property type="component" value="Unassembled WGS sequence"/>
</dbReference>
<dbReference type="EMBL" id="JACJIP010000056">
    <property type="protein sequence ID" value="MBA9088578.1"/>
    <property type="molecule type" value="Genomic_DNA"/>
</dbReference>
<reference evidence="2 3" key="1">
    <citation type="submission" date="2020-08" db="EMBL/GenBank/DDBJ databases">
        <title>Genomic Encyclopedia of Type Strains, Phase III (KMG-III): the genomes of soil and plant-associated and newly described type strains.</title>
        <authorList>
            <person name="Whitman W."/>
        </authorList>
    </citation>
    <scope>NUCLEOTIDE SEQUENCE [LARGE SCALE GENOMIC DNA]</scope>
    <source>
        <strain evidence="2 3">CECT 8693</strain>
    </source>
</reference>
<gene>
    <name evidence="2" type="ORF">FHR92_005095</name>
</gene>
<organism evidence="2 3">
    <name type="scientific">Fontibacillus solani</name>
    <dbReference type="NCBI Taxonomy" id="1572857"/>
    <lineage>
        <taxon>Bacteria</taxon>
        <taxon>Bacillati</taxon>
        <taxon>Bacillota</taxon>
        <taxon>Bacilli</taxon>
        <taxon>Bacillales</taxon>
        <taxon>Paenibacillaceae</taxon>
        <taxon>Fontibacillus</taxon>
    </lineage>
</organism>
<evidence type="ECO:0000313" key="3">
    <source>
        <dbReference type="Proteomes" id="UP000567067"/>
    </source>
</evidence>
<proteinExistence type="predicted"/>
<name>A0A7W3XUF1_9BACL</name>
<dbReference type="RefSeq" id="WP_182540251.1">
    <property type="nucleotide sequence ID" value="NZ_JACJIP010000056.1"/>
</dbReference>
<feature type="compositionally biased region" description="Basic and acidic residues" evidence="1">
    <location>
        <begin position="1"/>
        <end position="17"/>
    </location>
</feature>
<sequence>MSDKEEKDMISNKKDVQKTTTASNAAVLNIAKMGMNNYKKTLSRLAKN</sequence>
<dbReference type="AlphaFoldDB" id="A0A7W3XUF1"/>
<feature type="region of interest" description="Disordered" evidence="1">
    <location>
        <begin position="1"/>
        <end position="20"/>
    </location>
</feature>
<comment type="caution">
    <text evidence="2">The sequence shown here is derived from an EMBL/GenBank/DDBJ whole genome shotgun (WGS) entry which is preliminary data.</text>
</comment>
<keyword evidence="3" id="KW-1185">Reference proteome</keyword>
<protein>
    <submittedName>
        <fullName evidence="2">Uncharacterized protein</fullName>
    </submittedName>
</protein>
<evidence type="ECO:0000313" key="2">
    <source>
        <dbReference type="EMBL" id="MBA9088578.1"/>
    </source>
</evidence>
<accession>A0A7W3XUF1</accession>